<accession>A0A7Y4JUR5</accession>
<dbReference type="InterPro" id="IPR036188">
    <property type="entry name" value="FAD/NAD-bd_sf"/>
</dbReference>
<dbReference type="Pfam" id="PF13450">
    <property type="entry name" value="NAD_binding_8"/>
    <property type="match status" value="1"/>
</dbReference>
<gene>
    <name evidence="1" type="ORF">HNS30_20995</name>
</gene>
<dbReference type="RefSeq" id="WP_171417226.1">
    <property type="nucleotide sequence ID" value="NZ_JABFJW010000165.1"/>
</dbReference>
<name>A0A7Y4JUR5_9BACT</name>
<sequence length="506" mass="54190">MSTSAAKLKLPSGPSRHVYDVIVLGSQVGGALAAALLAKRNHRVLLVEHDGMGPGYEHDGFVLPYAPFVAPPLKAMPAVEEALNELGLSTAIGRALRPHAPELQLVLPRNRVDLPGDAARRRAELTREFGEAGEGIQGALTGSAAQHEATDAFFKEGPQLPPDGFFDGWKLKGLIKDHPALEAAPRLAGEDPALSLVRGLLPFLVHLEKPSAPLAQTRALSQVLTAPSTYPGGMDALRDVLTRRLTELGGDVLGRDNPAGFIVEELAFDGSKFSGVKLVRSDTLYRASCLVTATDSGALRRLVTDKKHNRGLLEHLDQSNIKSLLFSVNWVVPEAALPRGMGELVLVDTQDAELGPLLVQQHPARTSAGTGGKDVEGVRVVCAGAFVPATARDEGEEHLKVLAERIDAHLDRLMPFTKQHRALRSVPYLDAGGVRGSRLMPHPLYSFETEAFLGVTGLKQRTPAKNVILAGREVLPGLGLEGELLAGMRAARLVQDMLKKKDPLKG</sequence>
<organism evidence="1 2">
    <name type="scientific">Corallococcus exercitus</name>
    <dbReference type="NCBI Taxonomy" id="2316736"/>
    <lineage>
        <taxon>Bacteria</taxon>
        <taxon>Pseudomonadati</taxon>
        <taxon>Myxococcota</taxon>
        <taxon>Myxococcia</taxon>
        <taxon>Myxococcales</taxon>
        <taxon>Cystobacterineae</taxon>
        <taxon>Myxococcaceae</taxon>
        <taxon>Corallococcus</taxon>
    </lineage>
</organism>
<evidence type="ECO:0000313" key="2">
    <source>
        <dbReference type="Proteomes" id="UP000528460"/>
    </source>
</evidence>
<dbReference type="SUPFAM" id="SSF51905">
    <property type="entry name" value="FAD/NAD(P)-binding domain"/>
    <property type="match status" value="1"/>
</dbReference>
<reference evidence="1 2" key="1">
    <citation type="submission" date="2020-05" db="EMBL/GenBank/DDBJ databases">
        <authorList>
            <person name="Whitworth D."/>
        </authorList>
    </citation>
    <scope>NUCLEOTIDE SEQUENCE [LARGE SCALE GENOMIC DNA]</scope>
    <source>
        <strain evidence="1 2">CA046A</strain>
    </source>
</reference>
<protein>
    <submittedName>
        <fullName evidence="1">Desaturase</fullName>
    </submittedName>
</protein>
<evidence type="ECO:0000313" key="1">
    <source>
        <dbReference type="EMBL" id="NOK11524.1"/>
    </source>
</evidence>
<dbReference type="AlphaFoldDB" id="A0A7Y4JUR5"/>
<proteinExistence type="predicted"/>
<comment type="caution">
    <text evidence="1">The sequence shown here is derived from an EMBL/GenBank/DDBJ whole genome shotgun (WGS) entry which is preliminary data.</text>
</comment>
<dbReference type="Proteomes" id="UP000528460">
    <property type="component" value="Unassembled WGS sequence"/>
</dbReference>
<dbReference type="EMBL" id="JABFJW010000165">
    <property type="protein sequence ID" value="NOK11524.1"/>
    <property type="molecule type" value="Genomic_DNA"/>
</dbReference>
<dbReference type="Gene3D" id="3.50.50.60">
    <property type="entry name" value="FAD/NAD(P)-binding domain"/>
    <property type="match status" value="1"/>
</dbReference>